<evidence type="ECO:0000313" key="2">
    <source>
        <dbReference type="EMBL" id="CAG5095993.1"/>
    </source>
</evidence>
<accession>A0ABN7S9R2</accession>
<name>A0ABN7S9R2_OIKDI</name>
<dbReference type="Proteomes" id="UP001158576">
    <property type="component" value="Chromosome XSR"/>
</dbReference>
<gene>
    <name evidence="2" type="ORF">OKIOD_LOCUS5987</name>
</gene>
<reference evidence="2 3" key="1">
    <citation type="submission" date="2021-04" db="EMBL/GenBank/DDBJ databases">
        <authorList>
            <person name="Bliznina A."/>
        </authorList>
    </citation>
    <scope>NUCLEOTIDE SEQUENCE [LARGE SCALE GENOMIC DNA]</scope>
</reference>
<evidence type="ECO:0000256" key="1">
    <source>
        <dbReference type="SAM" id="MobiDB-lite"/>
    </source>
</evidence>
<sequence length="134" mass="15586">MPPLIPNDEGSSDLADYSDDPEEWHPLAGQRRRNEFFLPEFLQGILNEALEGAPLILPGAPWMEDLFDNEEEEMDSGEEDENGEDEEAEDDDEEEEDSEEEFEEMWREIEESLDEHREALAILREMSPENGEER</sequence>
<organism evidence="2 3">
    <name type="scientific">Oikopleura dioica</name>
    <name type="common">Tunicate</name>
    <dbReference type="NCBI Taxonomy" id="34765"/>
    <lineage>
        <taxon>Eukaryota</taxon>
        <taxon>Metazoa</taxon>
        <taxon>Chordata</taxon>
        <taxon>Tunicata</taxon>
        <taxon>Appendicularia</taxon>
        <taxon>Copelata</taxon>
        <taxon>Oikopleuridae</taxon>
        <taxon>Oikopleura</taxon>
    </lineage>
</organism>
<evidence type="ECO:0000313" key="3">
    <source>
        <dbReference type="Proteomes" id="UP001158576"/>
    </source>
</evidence>
<feature type="compositionally biased region" description="Basic and acidic residues" evidence="1">
    <location>
        <begin position="104"/>
        <end position="114"/>
    </location>
</feature>
<feature type="region of interest" description="Disordered" evidence="1">
    <location>
        <begin position="1"/>
        <end position="27"/>
    </location>
</feature>
<dbReference type="EMBL" id="OU015569">
    <property type="protein sequence ID" value="CAG5095993.1"/>
    <property type="molecule type" value="Genomic_DNA"/>
</dbReference>
<feature type="region of interest" description="Disordered" evidence="1">
    <location>
        <begin position="61"/>
        <end position="114"/>
    </location>
</feature>
<feature type="compositionally biased region" description="Acidic residues" evidence="1">
    <location>
        <begin position="65"/>
        <end position="103"/>
    </location>
</feature>
<keyword evidence="3" id="KW-1185">Reference proteome</keyword>
<proteinExistence type="predicted"/>
<protein>
    <submittedName>
        <fullName evidence="2">Oidioi.mRNA.OKI2018_I69.XSR.g14429.t1.cds</fullName>
    </submittedName>
</protein>